<evidence type="ECO:0000259" key="4">
    <source>
        <dbReference type="Pfam" id="PF03446"/>
    </source>
</evidence>
<evidence type="ECO:0000313" key="6">
    <source>
        <dbReference type="EMBL" id="MFI1965218.1"/>
    </source>
</evidence>
<sequence length="307" mass="31176">MPTATSPGSAPEPPDTTSVAVLGTGIMGAAMARNLCRAGLDVRVWNRTRDKAEPLAADGARIADDPAAAVEGAAVVLTMLYDGPAALETMRAAASALAPGTVWSQSTTAGLGSLEPLAAFAGEHDLVFVDAPVLGTRQPAENGQLTVLAAGPEEARATLAPVYDAVGSRTVWIAEDGASGAASRLKLVCNSWVLALTNGTAEALALAEGLGVEPQGFLDAVAGGALDCGYLRLKAAAIAAGDYAPSFSVATAAKDARLIVEAGERAGVRLDVAAAGAERFRRAERMGHGREDMAASYFASFEDTGPR</sequence>
<dbReference type="SUPFAM" id="SSF51735">
    <property type="entry name" value="NAD(P)-binding Rossmann-fold domains"/>
    <property type="match status" value="1"/>
</dbReference>
<evidence type="ECO:0000313" key="7">
    <source>
        <dbReference type="Proteomes" id="UP001611548"/>
    </source>
</evidence>
<dbReference type="InterPro" id="IPR013328">
    <property type="entry name" value="6PGD_dom2"/>
</dbReference>
<keyword evidence="2 6" id="KW-0560">Oxidoreductase</keyword>
<dbReference type="Pfam" id="PF03446">
    <property type="entry name" value="NAD_binding_2"/>
    <property type="match status" value="1"/>
</dbReference>
<dbReference type="PIRSF" id="PIRSF000103">
    <property type="entry name" value="HIBADH"/>
    <property type="match status" value="1"/>
</dbReference>
<name>A0ABW7UWX2_9ACTN</name>
<dbReference type="Gene3D" id="3.40.50.720">
    <property type="entry name" value="NAD(P)-binding Rossmann-like Domain"/>
    <property type="match status" value="1"/>
</dbReference>
<comment type="caution">
    <text evidence="6">The sequence shown here is derived from an EMBL/GenBank/DDBJ whole genome shotgun (WGS) entry which is preliminary data.</text>
</comment>
<accession>A0ABW7UWX2</accession>
<feature type="domain" description="6-phosphogluconate dehydrogenase NADP-binding" evidence="4">
    <location>
        <begin position="19"/>
        <end position="173"/>
    </location>
</feature>
<dbReference type="SUPFAM" id="SSF48179">
    <property type="entry name" value="6-phosphogluconate dehydrogenase C-terminal domain-like"/>
    <property type="match status" value="1"/>
</dbReference>
<keyword evidence="7" id="KW-1185">Reference proteome</keyword>
<evidence type="ECO:0000256" key="3">
    <source>
        <dbReference type="ARBA" id="ARBA00023027"/>
    </source>
</evidence>
<dbReference type="InterPro" id="IPR008927">
    <property type="entry name" value="6-PGluconate_DH-like_C_sf"/>
</dbReference>
<dbReference type="Proteomes" id="UP001611548">
    <property type="component" value="Unassembled WGS sequence"/>
</dbReference>
<protein>
    <submittedName>
        <fullName evidence="6">NAD(P)-dependent oxidoreductase</fullName>
        <ecNumber evidence="6">1.1.-.-</ecNumber>
    </submittedName>
</protein>
<dbReference type="RefSeq" id="WP_055472101.1">
    <property type="nucleotide sequence ID" value="NZ_JBEZHZ010000005.1"/>
</dbReference>
<organism evidence="6 7">
    <name type="scientific">Streptomyces pathocidini</name>
    <dbReference type="NCBI Taxonomy" id="1650571"/>
    <lineage>
        <taxon>Bacteria</taxon>
        <taxon>Bacillati</taxon>
        <taxon>Actinomycetota</taxon>
        <taxon>Actinomycetes</taxon>
        <taxon>Kitasatosporales</taxon>
        <taxon>Streptomycetaceae</taxon>
        <taxon>Streptomyces</taxon>
    </lineage>
</organism>
<dbReference type="PANTHER" id="PTHR43580">
    <property type="entry name" value="OXIDOREDUCTASE GLYR1-RELATED"/>
    <property type="match status" value="1"/>
</dbReference>
<proteinExistence type="inferred from homology"/>
<keyword evidence="3" id="KW-0520">NAD</keyword>
<comment type="similarity">
    <text evidence="1">Belongs to the HIBADH-related family.</text>
</comment>
<dbReference type="EC" id="1.1.-.-" evidence="6"/>
<evidence type="ECO:0000256" key="1">
    <source>
        <dbReference type="ARBA" id="ARBA00009080"/>
    </source>
</evidence>
<reference evidence="6 7" key="1">
    <citation type="submission" date="2024-10" db="EMBL/GenBank/DDBJ databases">
        <title>The Natural Products Discovery Center: Release of the First 8490 Sequenced Strains for Exploring Actinobacteria Biosynthetic Diversity.</title>
        <authorList>
            <person name="Kalkreuter E."/>
            <person name="Kautsar S.A."/>
            <person name="Yang D."/>
            <person name="Bader C.D."/>
            <person name="Teijaro C.N."/>
            <person name="Fluegel L."/>
            <person name="Davis C.M."/>
            <person name="Simpson J.R."/>
            <person name="Lauterbach L."/>
            <person name="Steele A.D."/>
            <person name="Gui C."/>
            <person name="Meng S."/>
            <person name="Li G."/>
            <person name="Viehrig K."/>
            <person name="Ye F."/>
            <person name="Su P."/>
            <person name="Kiefer A.F."/>
            <person name="Nichols A."/>
            <person name="Cepeda A.J."/>
            <person name="Yan W."/>
            <person name="Fan B."/>
            <person name="Jiang Y."/>
            <person name="Adhikari A."/>
            <person name="Zheng C.-J."/>
            <person name="Schuster L."/>
            <person name="Cowan T.M."/>
            <person name="Smanski M.J."/>
            <person name="Chevrette M.G."/>
            <person name="De Carvalho L.P.S."/>
            <person name="Shen B."/>
        </authorList>
    </citation>
    <scope>NUCLEOTIDE SEQUENCE [LARGE SCALE GENOMIC DNA]</scope>
    <source>
        <strain evidence="6 7">NPDC020327</strain>
    </source>
</reference>
<dbReference type="InterPro" id="IPR006115">
    <property type="entry name" value="6PGDH_NADP-bd"/>
</dbReference>
<dbReference type="InterPro" id="IPR015815">
    <property type="entry name" value="HIBADH-related"/>
</dbReference>
<dbReference type="InterPro" id="IPR051265">
    <property type="entry name" value="HIBADH-related_NP60_sf"/>
</dbReference>
<dbReference type="PANTHER" id="PTHR43580:SF2">
    <property type="entry name" value="CYTOKINE-LIKE NUCLEAR FACTOR N-PAC"/>
    <property type="match status" value="1"/>
</dbReference>
<dbReference type="EMBL" id="JBIRWE010000005">
    <property type="protein sequence ID" value="MFI1965218.1"/>
    <property type="molecule type" value="Genomic_DNA"/>
</dbReference>
<gene>
    <name evidence="6" type="ORF">ACH429_14080</name>
</gene>
<dbReference type="InterPro" id="IPR036291">
    <property type="entry name" value="NAD(P)-bd_dom_sf"/>
</dbReference>
<dbReference type="GO" id="GO:0016491">
    <property type="term" value="F:oxidoreductase activity"/>
    <property type="evidence" value="ECO:0007669"/>
    <property type="project" value="UniProtKB-KW"/>
</dbReference>
<dbReference type="Gene3D" id="1.10.1040.10">
    <property type="entry name" value="N-(1-d-carboxylethyl)-l-norvaline Dehydrogenase, domain 2"/>
    <property type="match status" value="1"/>
</dbReference>
<dbReference type="InterPro" id="IPR029154">
    <property type="entry name" value="HIBADH-like_NADP-bd"/>
</dbReference>
<feature type="domain" description="3-hydroxyisobutyrate dehydrogenase-like NAD-binding" evidence="5">
    <location>
        <begin position="180"/>
        <end position="295"/>
    </location>
</feature>
<evidence type="ECO:0000259" key="5">
    <source>
        <dbReference type="Pfam" id="PF14833"/>
    </source>
</evidence>
<dbReference type="Pfam" id="PF14833">
    <property type="entry name" value="NAD_binding_11"/>
    <property type="match status" value="1"/>
</dbReference>
<evidence type="ECO:0000256" key="2">
    <source>
        <dbReference type="ARBA" id="ARBA00023002"/>
    </source>
</evidence>